<feature type="region of interest" description="Disordered" evidence="1">
    <location>
        <begin position="101"/>
        <end position="143"/>
    </location>
</feature>
<evidence type="ECO:0000313" key="2">
    <source>
        <dbReference type="EMBL" id="GFX87286.1"/>
    </source>
</evidence>
<sequence length="181" mass="20260">MESDAIRFPVPRKQCVVGEGKKRNALANPLNAVNRFQNIKLLCKKSNLGHHTDHAKAVRVPGQIRISISEQAKQMAQIRVEEASGHRIEIKLNSSYSRGKSSATSAIAFQTEEERASAKEKTRQRIKQTHTEGAAEQHAARPEHSIRVLQHQICSVLSKRNTLGCEWLNDVKPETAHQSQT</sequence>
<evidence type="ECO:0000313" key="3">
    <source>
        <dbReference type="Proteomes" id="UP000887159"/>
    </source>
</evidence>
<feature type="compositionally biased region" description="Basic and acidic residues" evidence="1">
    <location>
        <begin position="112"/>
        <end position="143"/>
    </location>
</feature>
<dbReference type="AlphaFoldDB" id="A0A8X6UPJ2"/>
<gene>
    <name evidence="2" type="ORF">TNCV_3820161</name>
</gene>
<accession>A0A8X6UPJ2</accession>
<dbReference type="EMBL" id="BMAU01021032">
    <property type="protein sequence ID" value="GFX87286.1"/>
    <property type="molecule type" value="Genomic_DNA"/>
</dbReference>
<proteinExistence type="predicted"/>
<name>A0A8X6UPJ2_TRICX</name>
<organism evidence="2 3">
    <name type="scientific">Trichonephila clavipes</name>
    <name type="common">Golden silk orbweaver</name>
    <name type="synonym">Nephila clavipes</name>
    <dbReference type="NCBI Taxonomy" id="2585209"/>
    <lineage>
        <taxon>Eukaryota</taxon>
        <taxon>Metazoa</taxon>
        <taxon>Ecdysozoa</taxon>
        <taxon>Arthropoda</taxon>
        <taxon>Chelicerata</taxon>
        <taxon>Arachnida</taxon>
        <taxon>Araneae</taxon>
        <taxon>Araneomorphae</taxon>
        <taxon>Entelegynae</taxon>
        <taxon>Araneoidea</taxon>
        <taxon>Nephilidae</taxon>
        <taxon>Trichonephila</taxon>
    </lineage>
</organism>
<comment type="caution">
    <text evidence="2">The sequence shown here is derived from an EMBL/GenBank/DDBJ whole genome shotgun (WGS) entry which is preliminary data.</text>
</comment>
<dbReference type="Proteomes" id="UP000887159">
    <property type="component" value="Unassembled WGS sequence"/>
</dbReference>
<reference evidence="2" key="1">
    <citation type="submission" date="2020-08" db="EMBL/GenBank/DDBJ databases">
        <title>Multicomponent nature underlies the extraordinary mechanical properties of spider dragline silk.</title>
        <authorList>
            <person name="Kono N."/>
            <person name="Nakamura H."/>
            <person name="Mori M."/>
            <person name="Yoshida Y."/>
            <person name="Ohtoshi R."/>
            <person name="Malay A.D."/>
            <person name="Moran D.A.P."/>
            <person name="Tomita M."/>
            <person name="Numata K."/>
            <person name="Arakawa K."/>
        </authorList>
    </citation>
    <scope>NUCLEOTIDE SEQUENCE</scope>
</reference>
<protein>
    <submittedName>
        <fullName evidence="2">Uncharacterized protein</fullName>
    </submittedName>
</protein>
<evidence type="ECO:0000256" key="1">
    <source>
        <dbReference type="SAM" id="MobiDB-lite"/>
    </source>
</evidence>
<keyword evidence="3" id="KW-1185">Reference proteome</keyword>